<evidence type="ECO:0000256" key="1">
    <source>
        <dbReference type="SAM" id="MobiDB-lite"/>
    </source>
</evidence>
<organism evidence="4 5">
    <name type="scientific">Rhizopogon vesiculosus</name>
    <dbReference type="NCBI Taxonomy" id="180088"/>
    <lineage>
        <taxon>Eukaryota</taxon>
        <taxon>Fungi</taxon>
        <taxon>Dikarya</taxon>
        <taxon>Basidiomycota</taxon>
        <taxon>Agaricomycotina</taxon>
        <taxon>Agaricomycetes</taxon>
        <taxon>Agaricomycetidae</taxon>
        <taxon>Boletales</taxon>
        <taxon>Suillineae</taxon>
        <taxon>Rhizopogonaceae</taxon>
        <taxon>Rhizopogon</taxon>
    </lineage>
</organism>
<evidence type="ECO:0000313" key="4">
    <source>
        <dbReference type="EMBL" id="OJA17838.1"/>
    </source>
</evidence>
<dbReference type="GO" id="GO:0005829">
    <property type="term" value="C:cytosol"/>
    <property type="evidence" value="ECO:0007669"/>
    <property type="project" value="TreeGrafter"/>
</dbReference>
<evidence type="ECO:0000259" key="3">
    <source>
        <dbReference type="PROSITE" id="PS50830"/>
    </source>
</evidence>
<feature type="region of interest" description="Disordered" evidence="1">
    <location>
        <begin position="478"/>
        <end position="497"/>
    </location>
</feature>
<dbReference type="GO" id="GO:0004518">
    <property type="term" value="F:nuclease activity"/>
    <property type="evidence" value="ECO:0007669"/>
    <property type="project" value="TreeGrafter"/>
</dbReference>
<evidence type="ECO:0000259" key="2">
    <source>
        <dbReference type="PROSITE" id="PS50304"/>
    </source>
</evidence>
<dbReference type="SUPFAM" id="SSF50199">
    <property type="entry name" value="Staphylococcal nuclease"/>
    <property type="match status" value="5"/>
</dbReference>
<name>A0A1J8Q847_9AGAM</name>
<sequence length="1387" mass="152566">MSLKAIVKSVISGDTLVLRGRPGPQGQSPKERILHLADAVAPRMGNQTREDEPWAFESRDFLRAFAVGKEISFTSTHSFPSNDDVTRDFGTAEIGGVDVASEMLRNGWAKIKESKRDPTDDDIQKREFEAEAKAAGKGLWNSHGPQARAVHQTMPAESQAFVSEWKGKSLDALVEQVRDGSTLRVRLFMPDGEHQMVNIALAGVRCARTSSKQGEPSEPWAEEAKFFTESRLLQRAVRVVILSLPTSTATPFQAGANNAPPPPASIFIGTVLHPAGNVAEHLVAAGLARVVDWHAGMLAAGGSMERLRAAEKVAKEKRACLYANMAIASASTAVKSNGAANGNTRVFDGTVTRIWSGDQISVIDRESGKERRLQFSSTKGPRLSDPKQAYYAQEARDFLRKKLIGKHVKVTVDFIRPRDGEYEERECATVRYGNQNSNVAEQLVEKGLASVVRHRRDDEDRSPDYDKLMAAEQAAVTETRGIHSGKEQPAPKPSVNISESGARATTFVNGFKRQGKVSAIVDYVASGSRFKLFLPKENQTLTLVLNGIRAPRTARNPSEKSEPFGQEAADFTTRRYMQRDVEFEVDTVDKSGGFIGTLWLKSENAAIVLIKEGLASVHPFSADGLSWSTQLYAAEAEAKQARRNLWEDYDEEAEKAVEAPPPEDDGGPLKSEYLDVIISDVRAKNGFSFSVQILNTEGIATLEKLMRDFSLHHHSAQPAPSNFVPKAGDLVSAKFSDGSWYRAKIRRASPVKKEAEVTFIDYGNQDIVSFQKIRPLDPKFRSLPGQAQDARLSFVRLVSDESEYHADAVDRFRQLCEGRKLVANIDSKEGSTLHLRLIDPNDPVAMQDPLACINADLVREGLASIDRKGCKYLGAYPHIMNKLHIAVAEAKRDRAGMFEFGDVEEDDHHSSLDECACAMEAVELGASASLPQLYEGPQSLSGSGSFQSYLSSAGSYHRHAKGANVHLEKGQSVVHVGSQSPRFQSVPVEASLHSGSLSGIGRFMTNFPEFLLEDLHRFRHGHLGGMYLFWSLYCCVSVLFFSFKMHSALQDAVAAGRLQPNHVSNSLDAYRVSPLTNISVHQRMSISFPNIPLSGHLETFTLSTHSSVNTDLTACLWIEEGELDALATLTTWPGPMSVVVVISAQSGSTGHLATLKRLLGLIGLLDTHASSGLLLHVLQVSSSSGGSANAYLNLARLLAPTDRVALFPDGLPSHLSNNLYSSIVRSTSPLPLVLGNDSRRIYPFAPMSPVVLPKDYPTWCTERFSLFRSRSLDWEDCLWQLWFESGGEIKSVTVDDWPGREAGILNSSHNSAISAKINRRWTIKYREEACALAVKRAQALETVGYVDKKAFQWRKFCNEVRSRLKTMVRGSLAERFKFLGTATPNVT</sequence>
<dbReference type="SMART" id="SM00318">
    <property type="entry name" value="SNc"/>
    <property type="match status" value="4"/>
</dbReference>
<protein>
    <recommendedName>
        <fullName evidence="6">Transcription factor</fullName>
    </recommendedName>
</protein>
<dbReference type="GO" id="GO:0006402">
    <property type="term" value="P:mRNA catabolic process"/>
    <property type="evidence" value="ECO:0007669"/>
    <property type="project" value="TreeGrafter"/>
</dbReference>
<dbReference type="Gene3D" id="2.30.30.140">
    <property type="match status" value="1"/>
</dbReference>
<dbReference type="Gene3D" id="2.40.50.90">
    <property type="match status" value="5"/>
</dbReference>
<dbReference type="Pfam" id="PF00567">
    <property type="entry name" value="TUDOR"/>
    <property type="match status" value="1"/>
</dbReference>
<keyword evidence="5" id="KW-1185">Reference proteome</keyword>
<dbReference type="STRING" id="180088.A0A1J8Q847"/>
<comment type="caution">
    <text evidence="4">The sequence shown here is derived from an EMBL/GenBank/DDBJ whole genome shotgun (WGS) entry which is preliminary data.</text>
</comment>
<dbReference type="Pfam" id="PF00565">
    <property type="entry name" value="SNase"/>
    <property type="match status" value="4"/>
</dbReference>
<accession>A0A1J8Q847</accession>
<dbReference type="CDD" id="cd00175">
    <property type="entry name" value="SNc"/>
    <property type="match status" value="1"/>
</dbReference>
<dbReference type="PANTHER" id="PTHR12302:SF2">
    <property type="entry name" value="STAPHYLOCOCCAL NUCLEASE DOMAIN-CONTAINING PROTEIN 1"/>
    <property type="match status" value="1"/>
</dbReference>
<dbReference type="OrthoDB" id="10023235at2759"/>
<dbReference type="EMBL" id="LVVM01001801">
    <property type="protein sequence ID" value="OJA17838.1"/>
    <property type="molecule type" value="Genomic_DNA"/>
</dbReference>
<dbReference type="InterPro" id="IPR016071">
    <property type="entry name" value="Staphylococal_nuclease_OB-fold"/>
</dbReference>
<evidence type="ECO:0008006" key="6">
    <source>
        <dbReference type="Google" id="ProtNLM"/>
    </source>
</evidence>
<dbReference type="FunFam" id="2.30.30.140:FF:000018">
    <property type="entry name" value="Serine/threonine-protein kinase 31"/>
    <property type="match status" value="1"/>
</dbReference>
<feature type="domain" description="TNase-like" evidence="3">
    <location>
        <begin position="168"/>
        <end position="324"/>
    </location>
</feature>
<feature type="domain" description="Tudor" evidence="2">
    <location>
        <begin position="724"/>
        <end position="783"/>
    </location>
</feature>
<dbReference type="PROSITE" id="PS50304">
    <property type="entry name" value="TUDOR"/>
    <property type="match status" value="1"/>
</dbReference>
<feature type="domain" description="TNase-like" evidence="3">
    <location>
        <begin position="1"/>
        <end position="142"/>
    </location>
</feature>
<dbReference type="PANTHER" id="PTHR12302">
    <property type="entry name" value="EBNA2 BINDING PROTEIN P100"/>
    <property type="match status" value="1"/>
</dbReference>
<dbReference type="GO" id="GO:0005634">
    <property type="term" value="C:nucleus"/>
    <property type="evidence" value="ECO:0007669"/>
    <property type="project" value="TreeGrafter"/>
</dbReference>
<dbReference type="GO" id="GO:0003723">
    <property type="term" value="F:RNA binding"/>
    <property type="evidence" value="ECO:0007669"/>
    <property type="project" value="TreeGrafter"/>
</dbReference>
<reference evidence="4 5" key="1">
    <citation type="submission" date="2016-03" db="EMBL/GenBank/DDBJ databases">
        <title>Comparative genomics of the ectomycorrhizal sister species Rhizopogon vinicolor and Rhizopogon vesiculosus (Basidiomycota: Boletales) reveals a divergence of the mating type B locus.</title>
        <authorList>
            <person name="Mujic A.B."/>
            <person name="Kuo A."/>
            <person name="Tritt A."/>
            <person name="Lipzen A."/>
            <person name="Chen C."/>
            <person name="Johnson J."/>
            <person name="Sharma A."/>
            <person name="Barry K."/>
            <person name="Grigoriev I.V."/>
            <person name="Spatafora J.W."/>
        </authorList>
    </citation>
    <scope>NUCLEOTIDE SEQUENCE [LARGE SCALE GENOMIC DNA]</scope>
    <source>
        <strain evidence="4 5">AM-OR11-056</strain>
    </source>
</reference>
<feature type="domain" description="TNase-like" evidence="3">
    <location>
        <begin position="515"/>
        <end position="648"/>
    </location>
</feature>
<dbReference type="InterPro" id="IPR035437">
    <property type="entry name" value="SNase_OB-fold_sf"/>
</dbReference>
<dbReference type="Proteomes" id="UP000183567">
    <property type="component" value="Unassembled WGS sequence"/>
</dbReference>
<dbReference type="SMART" id="SM00333">
    <property type="entry name" value="TUDOR"/>
    <property type="match status" value="1"/>
</dbReference>
<dbReference type="SUPFAM" id="SSF63748">
    <property type="entry name" value="Tudor/PWWP/MBT"/>
    <property type="match status" value="1"/>
</dbReference>
<proteinExistence type="predicted"/>
<feature type="domain" description="TNase-like" evidence="3">
    <location>
        <begin position="345"/>
        <end position="485"/>
    </location>
</feature>
<evidence type="ECO:0000313" key="5">
    <source>
        <dbReference type="Proteomes" id="UP000183567"/>
    </source>
</evidence>
<dbReference type="FunFam" id="2.40.50.90:FF:000001">
    <property type="entry name" value="Staphylococcal nuclease domain-containing protein"/>
    <property type="match status" value="1"/>
</dbReference>
<dbReference type="PROSITE" id="PS50830">
    <property type="entry name" value="TNASE_3"/>
    <property type="match status" value="4"/>
</dbReference>
<gene>
    <name evidence="4" type="ORF">AZE42_03329</name>
</gene>
<dbReference type="InterPro" id="IPR002999">
    <property type="entry name" value="Tudor"/>
</dbReference>